<dbReference type="GO" id="GO:0016491">
    <property type="term" value="F:oxidoreductase activity"/>
    <property type="evidence" value="ECO:0007669"/>
    <property type="project" value="InterPro"/>
</dbReference>
<accession>A0A8J7YRB8</accession>
<organism evidence="1 3">
    <name type="scientific">Candidatus Sysuiplasma superficiale</name>
    <dbReference type="NCBI Taxonomy" id="2823368"/>
    <lineage>
        <taxon>Archaea</taxon>
        <taxon>Methanobacteriati</taxon>
        <taxon>Thermoplasmatota</taxon>
        <taxon>Thermoplasmata</taxon>
        <taxon>Candidatus Sysuiplasmatales</taxon>
        <taxon>Candidatus Sysuiplasmataceae</taxon>
        <taxon>Candidatus Sysuiplasma</taxon>
    </lineage>
</organism>
<gene>
    <name evidence="1" type="ORF">J9259_07840</name>
    <name evidence="2" type="ORF">KIY12_01590</name>
</gene>
<dbReference type="AlphaFoldDB" id="A0A8J7YRB8"/>
<reference evidence="1" key="1">
    <citation type="submission" date="2021-04" db="EMBL/GenBank/DDBJ databases">
        <title>Genomic insights into ecological role and evolution of a novel Thermoplasmata order Candidatus Sysuiplasmatales.</title>
        <authorList>
            <person name="Yuan Y."/>
        </authorList>
    </citation>
    <scope>NUCLEOTIDE SEQUENCE</scope>
    <source>
        <strain evidence="2">TUT19-bin139</strain>
        <strain evidence="1">YP2-bin.285</strain>
    </source>
</reference>
<dbReference type="Gene3D" id="1.10.620.20">
    <property type="entry name" value="Ribonucleotide Reductase, subunit A"/>
    <property type="match status" value="1"/>
</dbReference>
<sequence length="341" mass="39576">MKKDYVSKLDLPQFPPNNIYPADWDFSDDLEWRLYGRSKREQWDEGKLDWSKLDDVISGMERKERLSMAYWWALLSTFDNANPVFSYAVVKAHELKEKTAVRCLLNTIAFDENRHNIVCGMCINKLCPGFPTRFKPRNDLEAKAQANILWTWYNGSRYWKAYLESYNKYTTDVLFTSFMMGEAAATTVFTQMSRNSKIETFREAFRNIAQDETRHYAFTQLVMADGASRMNDERKRMVTKQIKAGFIFLSLITYKLPEKSNTFWKLPHYFVDVNEKMEDISRDAGLGVPLISEKEEAWRSAVMKVGASLKRYGIKLPEIPELGISGEDVGDVEGDEIVPVF</sequence>
<name>A0A8J7YRB8_9ARCH</name>
<evidence type="ECO:0000313" key="3">
    <source>
        <dbReference type="Proteomes" id="UP000716004"/>
    </source>
</evidence>
<evidence type="ECO:0000313" key="1">
    <source>
        <dbReference type="EMBL" id="MBX8632406.1"/>
    </source>
</evidence>
<proteinExistence type="predicted"/>
<comment type="caution">
    <text evidence="1">The sequence shown here is derived from an EMBL/GenBank/DDBJ whole genome shotgun (WGS) entry which is preliminary data.</text>
</comment>
<dbReference type="SUPFAM" id="SSF47240">
    <property type="entry name" value="Ferritin-like"/>
    <property type="match status" value="1"/>
</dbReference>
<evidence type="ECO:0000313" key="2">
    <source>
        <dbReference type="EMBL" id="MBX8643410.1"/>
    </source>
</evidence>
<dbReference type="InterPro" id="IPR012348">
    <property type="entry name" value="RNR-like"/>
</dbReference>
<dbReference type="EMBL" id="JAGVSJ010000025">
    <property type="protein sequence ID" value="MBX8632406.1"/>
    <property type="molecule type" value="Genomic_DNA"/>
</dbReference>
<dbReference type="InterPro" id="IPR009078">
    <property type="entry name" value="Ferritin-like_SF"/>
</dbReference>
<dbReference type="Proteomes" id="UP000750197">
    <property type="component" value="Unassembled WGS sequence"/>
</dbReference>
<dbReference type="EMBL" id="JAHEAC010000006">
    <property type="protein sequence ID" value="MBX8643410.1"/>
    <property type="molecule type" value="Genomic_DNA"/>
</dbReference>
<dbReference type="Proteomes" id="UP000716004">
    <property type="component" value="Unassembled WGS sequence"/>
</dbReference>
<protein>
    <submittedName>
        <fullName evidence="1">Aminobenzoate oxygenase</fullName>
    </submittedName>
</protein>